<dbReference type="HAMAP" id="MF_00249">
    <property type="entry name" value="HslU"/>
    <property type="match status" value="1"/>
</dbReference>
<dbReference type="InterPro" id="IPR011704">
    <property type="entry name" value="ATPase_dyneun-rel_AAA"/>
</dbReference>
<dbReference type="InterPro" id="IPR027417">
    <property type="entry name" value="P-loop_NTPase"/>
</dbReference>
<feature type="binding site" evidence="6">
    <location>
        <position position="32"/>
    </location>
    <ligand>
        <name>ATP</name>
        <dbReference type="ChEBI" id="CHEBI:30616"/>
    </ligand>
</feature>
<feature type="binding site" evidence="6">
    <location>
        <position position="354"/>
    </location>
    <ligand>
        <name>ATP</name>
        <dbReference type="ChEBI" id="CHEBI:30616"/>
    </ligand>
</feature>
<evidence type="ECO:0000256" key="1">
    <source>
        <dbReference type="ARBA" id="ARBA00009771"/>
    </source>
</evidence>
<evidence type="ECO:0000259" key="8">
    <source>
        <dbReference type="SMART" id="SM01086"/>
    </source>
</evidence>
<dbReference type="SUPFAM" id="SSF52540">
    <property type="entry name" value="P-loop containing nucleoside triphosphate hydrolases"/>
    <property type="match status" value="1"/>
</dbReference>
<comment type="similarity">
    <text evidence="1 6">Belongs to the ClpX chaperone family. HslU subfamily.</text>
</comment>
<reference evidence="10" key="1">
    <citation type="submission" date="2018-05" db="EMBL/GenBank/DDBJ databases">
        <title>Leptospira yasudae sp. nov. and Leptospira stimsonii sp. nov., two pathogenic species of the genus Leptospira isolated from environmental sources.</title>
        <authorList>
            <person name="Casanovas-Massana A."/>
            <person name="Hamond C."/>
            <person name="Santos L.A."/>
            <person name="Hacker K.P."/>
            <person name="Balassiano I."/>
            <person name="Medeiros M.A."/>
            <person name="Reis M.G."/>
            <person name="Ko A.I."/>
            <person name="Wunder E.A."/>
        </authorList>
    </citation>
    <scope>NUCLEOTIDE SEQUENCE [LARGE SCALE GENOMIC DNA]</scope>
    <source>
        <strain evidence="10">B21</strain>
    </source>
</reference>
<evidence type="ECO:0000256" key="4">
    <source>
        <dbReference type="ARBA" id="ARBA00022840"/>
    </source>
</evidence>
<dbReference type="RefSeq" id="WP_118956515.1">
    <property type="nucleotide sequence ID" value="NZ_QHCR01000006.1"/>
</dbReference>
<dbReference type="InterPro" id="IPR004491">
    <property type="entry name" value="HslU"/>
</dbReference>
<comment type="caution">
    <text evidence="9">The sequence shown here is derived from an EMBL/GenBank/DDBJ whole genome shotgun (WGS) entry which is preliminary data.</text>
</comment>
<protein>
    <recommendedName>
        <fullName evidence="6">ATP-dependent protease ATPase subunit HslU</fullName>
    </recommendedName>
    <alternativeName>
        <fullName evidence="6">Unfoldase HslU</fullName>
    </alternativeName>
</protein>
<feature type="domain" description="Clp ATPase C-terminal" evidence="8">
    <location>
        <begin position="368"/>
        <end position="464"/>
    </location>
</feature>
<dbReference type="CDD" id="cd19498">
    <property type="entry name" value="RecA-like_HslU"/>
    <property type="match status" value="1"/>
</dbReference>
<evidence type="ECO:0000256" key="5">
    <source>
        <dbReference type="ARBA" id="ARBA00023186"/>
    </source>
</evidence>
<feature type="binding site" evidence="6">
    <location>
        <position position="426"/>
    </location>
    <ligand>
        <name>ATP</name>
        <dbReference type="ChEBI" id="CHEBI:30616"/>
    </ligand>
</feature>
<dbReference type="NCBIfam" id="NF003544">
    <property type="entry name" value="PRK05201.1"/>
    <property type="match status" value="1"/>
</dbReference>
<keyword evidence="4 6" id="KW-0067">ATP-binding</keyword>
<dbReference type="NCBIfam" id="TIGR00390">
    <property type="entry name" value="hslU"/>
    <property type="match status" value="1"/>
</dbReference>
<dbReference type="SMART" id="SM01086">
    <property type="entry name" value="ClpB_D2-small"/>
    <property type="match status" value="1"/>
</dbReference>
<gene>
    <name evidence="6" type="primary">hslU</name>
    <name evidence="9" type="ORF">DLM77_13120</name>
</gene>
<dbReference type="PANTHER" id="PTHR48102:SF3">
    <property type="entry name" value="ATP-DEPENDENT PROTEASE ATPASE SUBUNIT HSLU"/>
    <property type="match status" value="1"/>
</dbReference>
<feature type="binding site" evidence="6">
    <location>
        <position position="289"/>
    </location>
    <ligand>
        <name>ATP</name>
        <dbReference type="ChEBI" id="CHEBI:30616"/>
    </ligand>
</feature>
<evidence type="ECO:0000313" key="9">
    <source>
        <dbReference type="EMBL" id="RHX78917.1"/>
    </source>
</evidence>
<dbReference type="Gene3D" id="1.10.8.60">
    <property type="match status" value="1"/>
</dbReference>
<dbReference type="InterPro" id="IPR003959">
    <property type="entry name" value="ATPase_AAA_core"/>
</dbReference>
<evidence type="ECO:0000256" key="3">
    <source>
        <dbReference type="ARBA" id="ARBA00022741"/>
    </source>
</evidence>
<dbReference type="Gene3D" id="3.40.50.300">
    <property type="entry name" value="P-loop containing nucleotide triphosphate hydrolases"/>
    <property type="match status" value="2"/>
</dbReference>
<comment type="subcellular location">
    <subcellularLocation>
        <location evidence="6">Cytoplasm</location>
    </subcellularLocation>
</comment>
<feature type="domain" description="AAA+ ATPase" evidence="7">
    <location>
        <begin position="63"/>
        <end position="369"/>
    </location>
</feature>
<keyword evidence="3 6" id="KW-0547">Nucleotide-binding</keyword>
<dbReference type="EMBL" id="QHCR01000006">
    <property type="protein sequence ID" value="RHX78917.1"/>
    <property type="molecule type" value="Genomic_DNA"/>
</dbReference>
<comment type="subunit">
    <text evidence="6">A double ring-shaped homohexamer of HslV is capped on each side by a ring-shaped HslU homohexamer. The assembly of the HslU/HslV complex is dependent on binding of ATP.</text>
</comment>
<keyword evidence="2 6" id="KW-0963">Cytoplasm</keyword>
<evidence type="ECO:0000256" key="2">
    <source>
        <dbReference type="ARBA" id="ARBA00022490"/>
    </source>
</evidence>
<dbReference type="PANTHER" id="PTHR48102">
    <property type="entry name" value="ATP-DEPENDENT CLP PROTEASE ATP-BINDING SUBUNIT CLPX-LIKE, MITOCHONDRIAL-RELATED"/>
    <property type="match status" value="1"/>
</dbReference>
<dbReference type="Pfam" id="PF07724">
    <property type="entry name" value="AAA_2"/>
    <property type="match status" value="1"/>
</dbReference>
<dbReference type="SMART" id="SM00382">
    <property type="entry name" value="AAA"/>
    <property type="match status" value="1"/>
</dbReference>
<sequence length="478" mass="54085">MTDHATDQELVFTAEEEFTPRQIVAKLDEHIIGQKNAKKAVAIALRNRTRRKKLDPEMREEIYPKNIIMIGPTGVGKTEIARRLSKLCGAPFLKVEATKYTEVGYVGRDVESMIRDLAVISMNLVKQEFRTRVEETAKQKAEEALLDILLPFPGDNKHVGQGMGFAASSPLADEEERKTHFLETREFMRKKLKTGKLDDQEVELDLPNPTMNQIPMLQVFGAGNLDDLDNQLQNVLGDMLPKKNKKRKLKIPEALKALEEFEAEKLLDPDKVQREALRRVEEMGIIFLDEIDKIAGREGKSGADVSREGVQRDLLPIVEGATVNTKIGPVKTDHILFIAAGAFHMTKPSDLIPELQGRFPIRVELEKLSREDFEKILTAPRSSLTRQYEALLSTDGIQLEFTADGIQEIARIAYDMNEKHENIGARRLNTILERLLEEVSFEGPDLPEAQRKVKIDGKYVADRLQGVIQNKDLSQYIL</sequence>
<organism evidence="9 10">
    <name type="scientific">Leptospira yasudae</name>
    <dbReference type="NCBI Taxonomy" id="2202201"/>
    <lineage>
        <taxon>Bacteria</taxon>
        <taxon>Pseudomonadati</taxon>
        <taxon>Spirochaetota</taxon>
        <taxon>Spirochaetia</taxon>
        <taxon>Leptospirales</taxon>
        <taxon>Leptospiraceae</taxon>
        <taxon>Leptospira</taxon>
    </lineage>
</organism>
<proteinExistence type="inferred from homology"/>
<evidence type="ECO:0000259" key="7">
    <source>
        <dbReference type="SMART" id="SM00382"/>
    </source>
</evidence>
<keyword evidence="10" id="KW-1185">Reference proteome</keyword>
<evidence type="ECO:0000313" key="10">
    <source>
        <dbReference type="Proteomes" id="UP000285569"/>
    </source>
</evidence>
<reference evidence="9 10" key="2">
    <citation type="journal article" date="2020" name="Int. J. Syst. Evol. Microbiol.">
        <title>Leptospira yasudae sp. nov. and Leptospira stimsonii sp. nov., two new species of the pathogenic group isolated from environmental sources.</title>
        <authorList>
            <person name="Casanovas-Massana A."/>
            <person name="Hamond C."/>
            <person name="Santos L.A."/>
            <person name="de Oliveira D."/>
            <person name="Hacker K.P."/>
            <person name="Balassiano I."/>
            <person name="Costa F."/>
            <person name="Medeiros M.A."/>
            <person name="Reis M.G."/>
            <person name="Ko A.I."/>
            <person name="Wunder E.A."/>
        </authorList>
    </citation>
    <scope>NUCLEOTIDE SEQUENCE [LARGE SCALE GENOMIC DNA]</scope>
    <source>
        <strain evidence="9 10">B21</strain>
    </source>
</reference>
<dbReference type="Pfam" id="PF07728">
    <property type="entry name" value="AAA_5"/>
    <property type="match status" value="1"/>
</dbReference>
<comment type="function">
    <text evidence="6">ATPase subunit of a proteasome-like degradation complex; this subunit has chaperone activity. The binding of ATP and its subsequent hydrolysis by HslU are essential for unfolding of protein substrates subsequently hydrolyzed by HslV. HslU recognizes the N-terminal part of its protein substrates and unfolds these before they are guided to HslV for hydrolysis.</text>
</comment>
<dbReference type="InterPro" id="IPR003593">
    <property type="entry name" value="AAA+_ATPase"/>
</dbReference>
<dbReference type="InterPro" id="IPR019489">
    <property type="entry name" value="Clp_ATPase_C"/>
</dbReference>
<evidence type="ECO:0000256" key="6">
    <source>
        <dbReference type="HAMAP-Rule" id="MF_00249"/>
    </source>
</evidence>
<keyword evidence="5 6" id="KW-0143">Chaperone</keyword>
<accession>A0ABX9M0T8</accession>
<name>A0ABX9M0T8_9LEPT</name>
<dbReference type="Pfam" id="PF10431">
    <property type="entry name" value="ClpB_D2-small"/>
    <property type="match status" value="1"/>
</dbReference>
<dbReference type="Proteomes" id="UP000285569">
    <property type="component" value="Unassembled WGS sequence"/>
</dbReference>
<dbReference type="InterPro" id="IPR050052">
    <property type="entry name" value="ATP-dep_Clp_protease_ClpX"/>
</dbReference>
<feature type="binding site" evidence="6">
    <location>
        <begin position="74"/>
        <end position="79"/>
    </location>
    <ligand>
        <name>ATP</name>
        <dbReference type="ChEBI" id="CHEBI:30616"/>
    </ligand>
</feature>